<protein>
    <submittedName>
        <fullName evidence="2">Uncharacterized protein</fullName>
    </submittedName>
</protein>
<dbReference type="GeneID" id="17090951"/>
<gene>
    <name evidence="2" type="ORF">Gasu_04540</name>
</gene>
<dbReference type="AlphaFoldDB" id="M2Y8J0"/>
<evidence type="ECO:0000313" key="2">
    <source>
        <dbReference type="EMBL" id="EME32363.1"/>
    </source>
</evidence>
<accession>M2Y8J0</accession>
<keyword evidence="3" id="KW-1185">Reference proteome</keyword>
<organism evidence="2 3">
    <name type="scientific">Galdieria sulphuraria</name>
    <name type="common">Red alga</name>
    <dbReference type="NCBI Taxonomy" id="130081"/>
    <lineage>
        <taxon>Eukaryota</taxon>
        <taxon>Rhodophyta</taxon>
        <taxon>Bangiophyceae</taxon>
        <taxon>Galdieriales</taxon>
        <taxon>Galdieriaceae</taxon>
        <taxon>Galdieria</taxon>
    </lineage>
</organism>
<name>M2Y8J0_GALSU</name>
<evidence type="ECO:0000313" key="3">
    <source>
        <dbReference type="Proteomes" id="UP000030680"/>
    </source>
</evidence>
<dbReference type="EMBL" id="KB454486">
    <property type="protein sequence ID" value="EME32363.1"/>
    <property type="molecule type" value="Genomic_DNA"/>
</dbReference>
<sequence length="197" mass="21581">MMMASSWEKCEELVLGKSFVHSIKGGDNVSSCILRYEFCPASVQDCSQGCLSWEPSGTVALNFYKQGGNGEPSPTPASLSGRLAQNEGQLRRNEATSGENYILIQEETYWRLEKVDLSVVHLRPFRSSQKVAQKTNTVYSGQSPSSNRSTPIHIRASSTPSSPATKLTPDTVGNKKRSTSNGEILEGPRSNKNRKLP</sequence>
<dbReference type="Gramene" id="EME32363">
    <property type="protein sequence ID" value="EME32363"/>
    <property type="gene ID" value="Gasu_04540"/>
</dbReference>
<feature type="compositionally biased region" description="Polar residues" evidence="1">
    <location>
        <begin position="130"/>
        <end position="165"/>
    </location>
</feature>
<dbReference type="Proteomes" id="UP000030680">
    <property type="component" value="Unassembled WGS sequence"/>
</dbReference>
<dbReference type="OrthoDB" id="10302822at2759"/>
<reference evidence="3" key="1">
    <citation type="journal article" date="2013" name="Science">
        <title>Gene transfer from bacteria and archaea facilitated evolution of an extremophilic eukaryote.</title>
        <authorList>
            <person name="Schonknecht G."/>
            <person name="Chen W.H."/>
            <person name="Ternes C.M."/>
            <person name="Barbier G.G."/>
            <person name="Shrestha R.P."/>
            <person name="Stanke M."/>
            <person name="Brautigam A."/>
            <person name="Baker B.J."/>
            <person name="Banfield J.F."/>
            <person name="Garavito R.M."/>
            <person name="Carr K."/>
            <person name="Wilkerson C."/>
            <person name="Rensing S.A."/>
            <person name="Gagneul D."/>
            <person name="Dickenson N.E."/>
            <person name="Oesterhelt C."/>
            <person name="Lercher M.J."/>
            <person name="Weber A.P."/>
        </authorList>
    </citation>
    <scope>NUCLEOTIDE SEQUENCE [LARGE SCALE GENOMIC DNA]</scope>
    <source>
        <strain evidence="3">074W</strain>
    </source>
</reference>
<dbReference type="RefSeq" id="XP_005708883.1">
    <property type="nucleotide sequence ID" value="XM_005708826.1"/>
</dbReference>
<feature type="region of interest" description="Disordered" evidence="1">
    <location>
        <begin position="130"/>
        <end position="197"/>
    </location>
</feature>
<evidence type="ECO:0000256" key="1">
    <source>
        <dbReference type="SAM" id="MobiDB-lite"/>
    </source>
</evidence>
<proteinExistence type="predicted"/>